<dbReference type="InterPro" id="IPR002416">
    <property type="entry name" value="T2SS_protein-GspH"/>
</dbReference>
<comment type="caution">
    <text evidence="7">The sequence shown here is derived from an EMBL/GenBank/DDBJ whole genome shotgun (WGS) entry which is preliminary data.</text>
</comment>
<evidence type="ECO:0000313" key="7">
    <source>
        <dbReference type="EMBL" id="PIV86887.1"/>
    </source>
</evidence>
<dbReference type="NCBIfam" id="TIGR02532">
    <property type="entry name" value="IV_pilin_GFxxxE"/>
    <property type="match status" value="1"/>
</dbReference>
<dbReference type="Proteomes" id="UP000228497">
    <property type="component" value="Unassembled WGS sequence"/>
</dbReference>
<feature type="transmembrane region" description="Helical" evidence="6">
    <location>
        <begin position="12"/>
        <end position="32"/>
    </location>
</feature>
<dbReference type="InterPro" id="IPR045584">
    <property type="entry name" value="Pilin-like"/>
</dbReference>
<dbReference type="GO" id="GO:0016020">
    <property type="term" value="C:membrane"/>
    <property type="evidence" value="ECO:0007669"/>
    <property type="project" value="UniProtKB-SubCell"/>
</dbReference>
<dbReference type="SUPFAM" id="SSF54523">
    <property type="entry name" value="Pili subunits"/>
    <property type="match status" value="1"/>
</dbReference>
<keyword evidence="2" id="KW-0488">Methylation</keyword>
<evidence type="ECO:0000256" key="5">
    <source>
        <dbReference type="ARBA" id="ARBA00023136"/>
    </source>
</evidence>
<accession>A0A2M7FCQ3</accession>
<dbReference type="Gene3D" id="3.30.700.10">
    <property type="entry name" value="Glycoprotein, Type 4 Pilin"/>
    <property type="match status" value="1"/>
</dbReference>
<keyword evidence="3 6" id="KW-0812">Transmembrane</keyword>
<proteinExistence type="predicted"/>
<dbReference type="EMBL" id="PFFD01000124">
    <property type="protein sequence ID" value="PIV86887.1"/>
    <property type="molecule type" value="Genomic_DNA"/>
</dbReference>
<organism evidence="7 8">
    <name type="scientific">Candidatus Kaiserbacteria bacterium CG17_big_fil_post_rev_8_21_14_2_50_51_7</name>
    <dbReference type="NCBI Taxonomy" id="1974613"/>
    <lineage>
        <taxon>Bacteria</taxon>
        <taxon>Candidatus Kaiseribacteriota</taxon>
    </lineage>
</organism>
<evidence type="ECO:0000256" key="1">
    <source>
        <dbReference type="ARBA" id="ARBA00004167"/>
    </source>
</evidence>
<protein>
    <recommendedName>
        <fullName evidence="9">Prepilin-type cleavage/methylation domain-containing protein</fullName>
    </recommendedName>
</protein>
<name>A0A2M7FCQ3_9BACT</name>
<evidence type="ECO:0000256" key="4">
    <source>
        <dbReference type="ARBA" id="ARBA00022989"/>
    </source>
</evidence>
<sequence>MYQNRSRGFTLIELLVVIAIIGILSAVVLASLNTARSKGGDAA</sequence>
<keyword evidence="5 6" id="KW-0472">Membrane</keyword>
<dbReference type="AlphaFoldDB" id="A0A2M7FCQ3"/>
<reference evidence="8" key="1">
    <citation type="submission" date="2017-09" db="EMBL/GenBank/DDBJ databases">
        <title>Depth-based differentiation of microbial function through sediment-hosted aquifers and enrichment of novel symbionts in the deep terrestrial subsurface.</title>
        <authorList>
            <person name="Probst A.J."/>
            <person name="Ladd B."/>
            <person name="Jarett J.K."/>
            <person name="Geller-Mcgrath D.E."/>
            <person name="Sieber C.M.K."/>
            <person name="Emerson J.B."/>
            <person name="Anantharaman K."/>
            <person name="Thomas B.C."/>
            <person name="Malmstrom R."/>
            <person name="Stieglmeier M."/>
            <person name="Klingl A."/>
            <person name="Woyke T."/>
            <person name="Ryan C.M."/>
            <person name="Banfield J.F."/>
        </authorList>
    </citation>
    <scope>NUCLEOTIDE SEQUENCE [LARGE SCALE GENOMIC DNA]</scope>
</reference>
<evidence type="ECO:0000313" key="8">
    <source>
        <dbReference type="Proteomes" id="UP000228497"/>
    </source>
</evidence>
<evidence type="ECO:0000256" key="6">
    <source>
        <dbReference type="SAM" id="Phobius"/>
    </source>
</evidence>
<dbReference type="GO" id="GO:0015627">
    <property type="term" value="C:type II protein secretion system complex"/>
    <property type="evidence" value="ECO:0007669"/>
    <property type="project" value="InterPro"/>
</dbReference>
<comment type="subcellular location">
    <subcellularLocation>
        <location evidence="1">Membrane</location>
        <topology evidence="1">Single-pass membrane protein</topology>
    </subcellularLocation>
</comment>
<gene>
    <name evidence="7" type="ORF">COW49_02800</name>
</gene>
<dbReference type="PROSITE" id="PS00409">
    <property type="entry name" value="PROKAR_NTER_METHYL"/>
    <property type="match status" value="1"/>
</dbReference>
<dbReference type="InterPro" id="IPR012902">
    <property type="entry name" value="N_methyl_site"/>
</dbReference>
<keyword evidence="4 6" id="KW-1133">Transmembrane helix</keyword>
<dbReference type="PRINTS" id="PR00885">
    <property type="entry name" value="BCTERIALGSPH"/>
</dbReference>
<evidence type="ECO:0000256" key="2">
    <source>
        <dbReference type="ARBA" id="ARBA00022481"/>
    </source>
</evidence>
<evidence type="ECO:0000256" key="3">
    <source>
        <dbReference type="ARBA" id="ARBA00022692"/>
    </source>
</evidence>
<evidence type="ECO:0008006" key="9">
    <source>
        <dbReference type="Google" id="ProtNLM"/>
    </source>
</evidence>
<dbReference type="Pfam" id="PF07963">
    <property type="entry name" value="N_methyl"/>
    <property type="match status" value="1"/>
</dbReference>
<dbReference type="GO" id="GO:0015628">
    <property type="term" value="P:protein secretion by the type II secretion system"/>
    <property type="evidence" value="ECO:0007669"/>
    <property type="project" value="InterPro"/>
</dbReference>
<feature type="non-terminal residue" evidence="7">
    <location>
        <position position="43"/>
    </location>
</feature>